<feature type="region of interest" description="Disordered" evidence="1">
    <location>
        <begin position="273"/>
        <end position="303"/>
    </location>
</feature>
<feature type="transmembrane region" description="Helical" evidence="2">
    <location>
        <begin position="132"/>
        <end position="152"/>
    </location>
</feature>
<evidence type="ECO:0000313" key="3">
    <source>
        <dbReference type="EMBL" id="KUJ11465.1"/>
    </source>
</evidence>
<dbReference type="EMBL" id="KQ947426">
    <property type="protein sequence ID" value="KUJ11465.1"/>
    <property type="molecule type" value="Genomic_DNA"/>
</dbReference>
<proteinExistence type="predicted"/>
<dbReference type="Proteomes" id="UP000070700">
    <property type="component" value="Unassembled WGS sequence"/>
</dbReference>
<dbReference type="RefSeq" id="XP_018065820.1">
    <property type="nucleotide sequence ID" value="XM_018212280.1"/>
</dbReference>
<keyword evidence="2" id="KW-1133">Transmembrane helix</keyword>
<protein>
    <submittedName>
        <fullName evidence="3">Uncharacterized protein</fullName>
    </submittedName>
</protein>
<evidence type="ECO:0000256" key="2">
    <source>
        <dbReference type="SAM" id="Phobius"/>
    </source>
</evidence>
<dbReference type="GeneID" id="28822006"/>
<feature type="transmembrane region" description="Helical" evidence="2">
    <location>
        <begin position="91"/>
        <end position="112"/>
    </location>
</feature>
<feature type="transmembrane region" description="Helical" evidence="2">
    <location>
        <begin position="48"/>
        <end position="70"/>
    </location>
</feature>
<dbReference type="PANTHER" id="PTHR42024">
    <property type="entry name" value="AMINO ACID PERMEASE_ SLC12A DOMAIN-CONTAINING PROTEIN"/>
    <property type="match status" value="1"/>
</dbReference>
<feature type="transmembrane region" description="Helical" evidence="2">
    <location>
        <begin position="214"/>
        <end position="234"/>
    </location>
</feature>
<keyword evidence="4" id="KW-1185">Reference proteome</keyword>
<dbReference type="KEGG" id="psco:LY89DRAFT_654090"/>
<keyword evidence="2" id="KW-0812">Transmembrane</keyword>
<dbReference type="InParanoid" id="A0A194WU29"/>
<evidence type="ECO:0000256" key="1">
    <source>
        <dbReference type="SAM" id="MobiDB-lite"/>
    </source>
</evidence>
<sequence>MITPLPYTLHTRYRSIALAWTVILIPPTILNIGLFYDLWFGTSLDRILVLTLPTGILGIFTIIAIIERIYKLTKSSPEYRPLNGSRFSLDVFQWGYFGALILISALISSALARGDVDADGHELQIRLVSLPAALLMFFLAVLTLLSLVLNGVGVKLPFRFGSVEKGNVVRPAVFYIVEDVVAVDGNGGVEFREKWGERYEGSVVFRKMVLEVSVVWMVAFFVLSGVFTVLVMWLPVEAVYAVGWAGPFPIAGLMAVWTIYYVKAMLKAEKEAEGGSVENGNVNGNGQAPRQGGNETTPLLDRA</sequence>
<dbReference type="OrthoDB" id="4838853at2759"/>
<dbReference type="PANTHER" id="PTHR42024:SF1">
    <property type="entry name" value="AMINO ACID PERMEASE_ SLC12A DOMAIN-CONTAINING PROTEIN"/>
    <property type="match status" value="1"/>
</dbReference>
<accession>A0A194WU29</accession>
<feature type="transmembrane region" description="Helical" evidence="2">
    <location>
        <begin position="240"/>
        <end position="262"/>
    </location>
</feature>
<gene>
    <name evidence="3" type="ORF">LY89DRAFT_654090</name>
</gene>
<dbReference type="AlphaFoldDB" id="A0A194WU29"/>
<organism evidence="3 4">
    <name type="scientific">Mollisia scopiformis</name>
    <name type="common">Conifer needle endophyte fungus</name>
    <name type="synonym">Phialocephala scopiformis</name>
    <dbReference type="NCBI Taxonomy" id="149040"/>
    <lineage>
        <taxon>Eukaryota</taxon>
        <taxon>Fungi</taxon>
        <taxon>Dikarya</taxon>
        <taxon>Ascomycota</taxon>
        <taxon>Pezizomycotina</taxon>
        <taxon>Leotiomycetes</taxon>
        <taxon>Helotiales</taxon>
        <taxon>Mollisiaceae</taxon>
        <taxon>Mollisia</taxon>
    </lineage>
</organism>
<feature type="transmembrane region" description="Helical" evidence="2">
    <location>
        <begin position="16"/>
        <end position="36"/>
    </location>
</feature>
<feature type="compositionally biased region" description="Low complexity" evidence="1">
    <location>
        <begin position="274"/>
        <end position="286"/>
    </location>
</feature>
<evidence type="ECO:0000313" key="4">
    <source>
        <dbReference type="Proteomes" id="UP000070700"/>
    </source>
</evidence>
<keyword evidence="2" id="KW-0472">Membrane</keyword>
<name>A0A194WU29_MOLSC</name>
<reference evidence="3 4" key="1">
    <citation type="submission" date="2015-10" db="EMBL/GenBank/DDBJ databases">
        <title>Full genome of DAOMC 229536 Phialocephala scopiformis, a fungal endophyte of spruce producing the potent anti-insectan compound rugulosin.</title>
        <authorList>
            <consortium name="DOE Joint Genome Institute"/>
            <person name="Walker A.K."/>
            <person name="Frasz S.L."/>
            <person name="Seifert K.A."/>
            <person name="Miller J.D."/>
            <person name="Mondo S.J."/>
            <person name="Labutti K."/>
            <person name="Lipzen A."/>
            <person name="Dockter R."/>
            <person name="Kennedy M."/>
            <person name="Grigoriev I.V."/>
            <person name="Spatafora J.W."/>
        </authorList>
    </citation>
    <scope>NUCLEOTIDE SEQUENCE [LARGE SCALE GENOMIC DNA]</scope>
    <source>
        <strain evidence="3 4">CBS 120377</strain>
    </source>
</reference>